<feature type="compositionally biased region" description="Basic residues" evidence="6">
    <location>
        <begin position="102"/>
        <end position="111"/>
    </location>
</feature>
<feature type="compositionally biased region" description="Low complexity" evidence="6">
    <location>
        <begin position="115"/>
        <end position="126"/>
    </location>
</feature>
<evidence type="ECO:0000259" key="7">
    <source>
        <dbReference type="Pfam" id="PF04719"/>
    </source>
</evidence>
<feature type="compositionally biased region" description="Basic and acidic residues" evidence="6">
    <location>
        <begin position="283"/>
        <end position="292"/>
    </location>
</feature>
<dbReference type="CDD" id="cd08048">
    <property type="entry name" value="HFD_TAF11"/>
    <property type="match status" value="1"/>
</dbReference>
<dbReference type="InterPro" id="IPR045127">
    <property type="entry name" value="TAF11-like"/>
</dbReference>
<dbReference type="InterPro" id="IPR006809">
    <property type="entry name" value="TAFII28_dom"/>
</dbReference>
<proteinExistence type="inferred from homology"/>
<dbReference type="Pfam" id="PF04719">
    <property type="entry name" value="TAFII28"/>
    <property type="match status" value="1"/>
</dbReference>
<dbReference type="GO" id="GO:0005669">
    <property type="term" value="C:transcription factor TFIID complex"/>
    <property type="evidence" value="ECO:0007669"/>
    <property type="project" value="InterPro"/>
</dbReference>
<organism evidence="8 9">
    <name type="scientific">Pseudallescheria apiosperma</name>
    <name type="common">Scedosporium apiospermum</name>
    <dbReference type="NCBI Taxonomy" id="563466"/>
    <lineage>
        <taxon>Eukaryota</taxon>
        <taxon>Fungi</taxon>
        <taxon>Dikarya</taxon>
        <taxon>Ascomycota</taxon>
        <taxon>Pezizomycotina</taxon>
        <taxon>Sordariomycetes</taxon>
        <taxon>Hypocreomycetidae</taxon>
        <taxon>Microascales</taxon>
        <taxon>Microascaceae</taxon>
        <taxon>Scedosporium</taxon>
    </lineage>
</organism>
<dbReference type="GO" id="GO:0046982">
    <property type="term" value="F:protein heterodimerization activity"/>
    <property type="evidence" value="ECO:0007669"/>
    <property type="project" value="InterPro"/>
</dbReference>
<sequence>MASPPNYTQSPTATSPPYQAPSISMAKKRSGSDMTNPPSLKRRKASNLSITSAVTTPSALRQTSFPPESYDDVAASLRRSPSVDAVSVVSGSVVSGAPSGAPKKKRGRKKKDATAADAASSKEATPSLVGGKAGAGAGEDKEEEEDDDANDMKLQESTTSEEQRREENRLRALLAQSLDREQYKRFEAWRGTRIAEAGVRRIINAAVSQSVPQNAVLTTKLIAKLYIGDIITLARRVQEEWMEAGTEPQPKTELPTPPPSNDENGENGEAPPASPVSPIVPGDDWRAPLRPEHLQEAVRRYKAAGEGGLVGQTGLWHHQQNSGVDRFSSRNSKRVFR</sequence>
<evidence type="ECO:0000256" key="4">
    <source>
        <dbReference type="ARBA" id="ARBA00023163"/>
    </source>
</evidence>
<feature type="compositionally biased region" description="Low complexity" evidence="6">
    <location>
        <begin position="80"/>
        <end position="101"/>
    </location>
</feature>
<dbReference type="KEGG" id="sapo:SAPIO_CDS10468"/>
<evidence type="ECO:0000313" key="8">
    <source>
        <dbReference type="EMBL" id="KEZ39082.1"/>
    </source>
</evidence>
<comment type="subcellular location">
    <subcellularLocation>
        <location evidence="1">Nucleus</location>
    </subcellularLocation>
</comment>
<feature type="domain" description="TAFII28-like protein" evidence="7">
    <location>
        <begin position="174"/>
        <end position="300"/>
    </location>
</feature>
<reference evidence="8 9" key="1">
    <citation type="journal article" date="2014" name="Genome Announc.">
        <title>Draft genome sequence of the pathogenic fungus Scedosporium apiospermum.</title>
        <authorList>
            <person name="Vandeputte P."/>
            <person name="Ghamrawi S."/>
            <person name="Rechenmann M."/>
            <person name="Iltis A."/>
            <person name="Giraud S."/>
            <person name="Fleury M."/>
            <person name="Thornton C."/>
            <person name="Delhaes L."/>
            <person name="Meyer W."/>
            <person name="Papon N."/>
            <person name="Bouchara J.P."/>
        </authorList>
    </citation>
    <scope>NUCLEOTIDE SEQUENCE [LARGE SCALE GENOMIC DNA]</scope>
    <source>
        <strain evidence="8 9">IHEM 14462</strain>
    </source>
</reference>
<protein>
    <recommendedName>
        <fullName evidence="7">TAFII28-like protein domain-containing protein</fullName>
    </recommendedName>
</protein>
<evidence type="ECO:0000256" key="2">
    <source>
        <dbReference type="ARBA" id="ARBA00009788"/>
    </source>
</evidence>
<dbReference type="OrthoDB" id="28335at2759"/>
<dbReference type="GeneID" id="27719667"/>
<dbReference type="OMA" id="RRIVNQT"/>
<dbReference type="Gene3D" id="1.10.20.10">
    <property type="entry name" value="Histone, subunit A"/>
    <property type="match status" value="1"/>
</dbReference>
<evidence type="ECO:0000256" key="1">
    <source>
        <dbReference type="ARBA" id="ARBA00004123"/>
    </source>
</evidence>
<dbReference type="GO" id="GO:0051123">
    <property type="term" value="P:RNA polymerase II preinitiation complex assembly"/>
    <property type="evidence" value="ECO:0007669"/>
    <property type="project" value="InterPro"/>
</dbReference>
<keyword evidence="9" id="KW-1185">Reference proteome</keyword>
<keyword evidence="3" id="KW-0805">Transcription regulation</keyword>
<dbReference type="Proteomes" id="UP000028545">
    <property type="component" value="Unassembled WGS sequence"/>
</dbReference>
<evidence type="ECO:0000256" key="5">
    <source>
        <dbReference type="ARBA" id="ARBA00023242"/>
    </source>
</evidence>
<dbReference type="HOGENOM" id="CLU_035243_2_1_1"/>
<feature type="region of interest" description="Disordered" evidence="6">
    <location>
        <begin position="1"/>
        <end position="68"/>
    </location>
</feature>
<comment type="caution">
    <text evidence="8">The sequence shown here is derived from an EMBL/GenBank/DDBJ whole genome shotgun (WGS) entry which is preliminary data.</text>
</comment>
<dbReference type="SUPFAM" id="SSF47113">
    <property type="entry name" value="Histone-fold"/>
    <property type="match status" value="1"/>
</dbReference>
<keyword evidence="4" id="KW-0804">Transcription</keyword>
<feature type="compositionally biased region" description="Polar residues" evidence="6">
    <location>
        <begin position="46"/>
        <end position="66"/>
    </location>
</feature>
<dbReference type="PANTHER" id="PTHR13218:SF8">
    <property type="entry name" value="TRANSCRIPTION INITIATION FACTOR TFIID SUBUNIT 11"/>
    <property type="match status" value="1"/>
</dbReference>
<feature type="region of interest" description="Disordered" evidence="6">
    <location>
        <begin position="241"/>
        <end position="292"/>
    </location>
</feature>
<dbReference type="GO" id="GO:0016251">
    <property type="term" value="F:RNA polymerase II general transcription initiation factor activity"/>
    <property type="evidence" value="ECO:0007669"/>
    <property type="project" value="TreeGrafter"/>
</dbReference>
<gene>
    <name evidence="8" type="ORF">SAPIO_CDS10468</name>
</gene>
<evidence type="ECO:0000256" key="3">
    <source>
        <dbReference type="ARBA" id="ARBA00023015"/>
    </source>
</evidence>
<feature type="compositionally biased region" description="Polar residues" evidence="6">
    <location>
        <begin position="1"/>
        <end position="17"/>
    </location>
</feature>
<feature type="region of interest" description="Disordered" evidence="6">
    <location>
        <begin position="80"/>
        <end position="168"/>
    </location>
</feature>
<feature type="region of interest" description="Disordered" evidence="6">
    <location>
        <begin position="312"/>
        <end position="337"/>
    </location>
</feature>
<feature type="compositionally biased region" description="Acidic residues" evidence="6">
    <location>
        <begin position="140"/>
        <end position="149"/>
    </location>
</feature>
<evidence type="ECO:0000313" key="9">
    <source>
        <dbReference type="Proteomes" id="UP000028545"/>
    </source>
</evidence>
<dbReference type="AlphaFoldDB" id="A0A084FVH0"/>
<dbReference type="EMBL" id="JOWA01000165">
    <property type="protein sequence ID" value="KEZ39082.1"/>
    <property type="molecule type" value="Genomic_DNA"/>
</dbReference>
<accession>A0A084FVH0</accession>
<evidence type="ECO:0000256" key="6">
    <source>
        <dbReference type="SAM" id="MobiDB-lite"/>
    </source>
</evidence>
<dbReference type="VEuPathDB" id="FungiDB:SAPIO_CDS10468"/>
<dbReference type="InterPro" id="IPR009072">
    <property type="entry name" value="Histone-fold"/>
</dbReference>
<dbReference type="RefSeq" id="XP_016638881.1">
    <property type="nucleotide sequence ID" value="XM_016784050.1"/>
</dbReference>
<keyword evidence="5" id="KW-0539">Nucleus</keyword>
<dbReference type="PANTHER" id="PTHR13218">
    <property type="entry name" value="TRANSCRIPTION INITIATION FACTOR TFIID SUBUNIT 11-RELATED"/>
    <property type="match status" value="1"/>
</dbReference>
<comment type="similarity">
    <text evidence="2">Belongs to the TAF11 family.</text>
</comment>
<name>A0A084FVH0_PSEDA</name>